<dbReference type="AlphaFoldDB" id="A0AAV8SQ21"/>
<evidence type="ECO:0000256" key="1">
    <source>
        <dbReference type="SAM" id="MobiDB-lite"/>
    </source>
</evidence>
<comment type="caution">
    <text evidence="2">The sequence shown here is derived from an EMBL/GenBank/DDBJ whole genome shotgun (WGS) entry which is preliminary data.</text>
</comment>
<protein>
    <submittedName>
        <fullName evidence="2">Uncharacterized protein</fullName>
    </submittedName>
</protein>
<reference evidence="2 3" key="1">
    <citation type="submission" date="2021-09" db="EMBL/GenBank/DDBJ databases">
        <title>Genomic insights and catalytic innovation underlie evolution of tropane alkaloids biosynthesis.</title>
        <authorList>
            <person name="Wang Y.-J."/>
            <person name="Tian T."/>
            <person name="Huang J.-P."/>
            <person name="Huang S.-X."/>
        </authorList>
    </citation>
    <scope>NUCLEOTIDE SEQUENCE [LARGE SCALE GENOMIC DNA]</scope>
    <source>
        <strain evidence="2">KIB-2018</strain>
        <tissue evidence="2">Leaf</tissue>
    </source>
</reference>
<evidence type="ECO:0000313" key="2">
    <source>
        <dbReference type="EMBL" id="KAJ8754059.1"/>
    </source>
</evidence>
<feature type="compositionally biased region" description="Low complexity" evidence="1">
    <location>
        <begin position="1"/>
        <end position="14"/>
    </location>
</feature>
<organism evidence="2 3">
    <name type="scientific">Erythroxylum novogranatense</name>
    <dbReference type="NCBI Taxonomy" id="1862640"/>
    <lineage>
        <taxon>Eukaryota</taxon>
        <taxon>Viridiplantae</taxon>
        <taxon>Streptophyta</taxon>
        <taxon>Embryophyta</taxon>
        <taxon>Tracheophyta</taxon>
        <taxon>Spermatophyta</taxon>
        <taxon>Magnoliopsida</taxon>
        <taxon>eudicotyledons</taxon>
        <taxon>Gunneridae</taxon>
        <taxon>Pentapetalae</taxon>
        <taxon>rosids</taxon>
        <taxon>fabids</taxon>
        <taxon>Malpighiales</taxon>
        <taxon>Erythroxylaceae</taxon>
        <taxon>Erythroxylum</taxon>
    </lineage>
</organism>
<dbReference type="EMBL" id="JAIWQS010000009">
    <property type="protein sequence ID" value="KAJ8754059.1"/>
    <property type="molecule type" value="Genomic_DNA"/>
</dbReference>
<evidence type="ECO:0000313" key="3">
    <source>
        <dbReference type="Proteomes" id="UP001159364"/>
    </source>
</evidence>
<proteinExistence type="predicted"/>
<sequence length="144" mass="15036">MDSAPSGGANPSSSRVVPGTPAPKKPGVSLKAGKGSANELLSPETYENDSSTEEEDEDEGDTALGSPDSSDTDHSESESSAHQVVEQLLTPAPLPQADTKGAPQGAQLNDNPDSSKDDNLLPENVKDGLHLHCMVEELLIDDEF</sequence>
<accession>A0AAV8SQ21</accession>
<keyword evidence="3" id="KW-1185">Reference proteome</keyword>
<gene>
    <name evidence="2" type="ORF">K2173_001957</name>
</gene>
<name>A0AAV8SQ21_9ROSI</name>
<dbReference type="Proteomes" id="UP001159364">
    <property type="component" value="Linkage Group LG09"/>
</dbReference>
<feature type="region of interest" description="Disordered" evidence="1">
    <location>
        <begin position="1"/>
        <end position="125"/>
    </location>
</feature>
<feature type="compositionally biased region" description="Acidic residues" evidence="1">
    <location>
        <begin position="46"/>
        <end position="61"/>
    </location>
</feature>
<feature type="compositionally biased region" description="Basic and acidic residues" evidence="1">
    <location>
        <begin position="113"/>
        <end position="125"/>
    </location>
</feature>